<dbReference type="PANTHER" id="PTHR45749:SF21">
    <property type="entry name" value="DUF4371 DOMAIN-CONTAINING PROTEIN"/>
    <property type="match status" value="1"/>
</dbReference>
<gene>
    <name evidence="3" type="ORF">IZO911_LOCUS14394</name>
    <name evidence="4" type="ORF">KXQ929_LOCUS15232</name>
</gene>
<dbReference type="Proteomes" id="UP000663860">
    <property type="component" value="Unassembled WGS sequence"/>
</dbReference>
<dbReference type="AlphaFoldDB" id="A0A818ZEY7"/>
<evidence type="ECO:0000313" key="3">
    <source>
        <dbReference type="EMBL" id="CAF0940276.1"/>
    </source>
</evidence>
<feature type="coiled-coil region" evidence="1">
    <location>
        <begin position="201"/>
        <end position="228"/>
    </location>
</feature>
<dbReference type="Pfam" id="PF14291">
    <property type="entry name" value="DUF4371"/>
    <property type="match status" value="1"/>
</dbReference>
<protein>
    <recommendedName>
        <fullName evidence="2">TTF-type domain-containing protein</fullName>
    </recommendedName>
</protein>
<sequence>MSEKNKLLYYFTKKSASHETSDIHHIGATDTDVTNINETIAQNELDTTLSQSSSSLITTSFDSSNQDIENSNSEQIRFMSATKKTTDNHDSLASSSQLNLFKRDPGRGPEAAKEFLLLGPYQPDIIFPTINFRHFCFKWYNVYKWLEFSEMTKKAYCFVCRLYYPRGKSDDAFVKNGYDNWSIAIQRFNMHQAAVSHKQANESYVNSIKNYENNMDVLKILNVEHKKKTLENRNYLKEIIRTIIFLAKQGLPFRGHREDNESLNKGNLLELLELRSLDNELIKKKLSILKYTHHSIQNELLLIIQQHILSEIVSEIKVSRYFSIMIDETSDIARHEQVSPVIRFTDDQFNVYERFLGFQRASDTSGQSLFDLLLGWLKKLNLDITYIVGQCYDGASSMRGERKGVASRMIQVVPTALYVHCNGHVLNLCLVDVSEANKHIRNNFGIVKCLYNFIEGSPKRHKVFEDLQKESGIVSISLKSLCDTRWTCRYESLKVISNRYSEILCALTLIETGDSFILLQVIKTFDFVFHIYMMSEIYLITHILSKFLQRVNLSLTDALSQVKITIDSLESLRNQHEFERIWNESMKICVANDIDEPCERRKRKVPLRYGGGDTNPVNSTVQDEYRVNSFYAVLDIIVTSIKERFDENYLHIIVLCEKLFLHKVFLVEDELKEIARFYNINYDDLRTEQRLYKIAFDEKQQWNLTAATKLFMQHNFHLSLPAMNQLLKILWTIPTNVCGCERSFSSLRRIKTYIRSTTGQERLSSLALINIEKDYQIDIDTIVTDFISKKDERKKIF</sequence>
<dbReference type="PANTHER" id="PTHR45749">
    <property type="match status" value="1"/>
</dbReference>
<evidence type="ECO:0000256" key="1">
    <source>
        <dbReference type="SAM" id="Coils"/>
    </source>
</evidence>
<name>A0A818ZEY7_9BILA</name>
<comment type="caution">
    <text evidence="4">The sequence shown here is derived from an EMBL/GenBank/DDBJ whole genome shotgun (WGS) entry which is preliminary data.</text>
</comment>
<dbReference type="SUPFAM" id="SSF53098">
    <property type="entry name" value="Ribonuclease H-like"/>
    <property type="match status" value="1"/>
</dbReference>
<dbReference type="InterPro" id="IPR012337">
    <property type="entry name" value="RNaseH-like_sf"/>
</dbReference>
<organism evidence="4 5">
    <name type="scientific">Adineta steineri</name>
    <dbReference type="NCBI Taxonomy" id="433720"/>
    <lineage>
        <taxon>Eukaryota</taxon>
        <taxon>Metazoa</taxon>
        <taxon>Spiralia</taxon>
        <taxon>Gnathifera</taxon>
        <taxon>Rotifera</taxon>
        <taxon>Eurotatoria</taxon>
        <taxon>Bdelloidea</taxon>
        <taxon>Adinetida</taxon>
        <taxon>Adinetidae</taxon>
        <taxon>Adineta</taxon>
    </lineage>
</organism>
<evidence type="ECO:0000313" key="5">
    <source>
        <dbReference type="Proteomes" id="UP000663868"/>
    </source>
</evidence>
<dbReference type="Pfam" id="PF05699">
    <property type="entry name" value="Dimer_Tnp_hAT"/>
    <property type="match status" value="1"/>
</dbReference>
<dbReference type="InterPro" id="IPR006580">
    <property type="entry name" value="Znf_TTF"/>
</dbReference>
<evidence type="ECO:0000313" key="4">
    <source>
        <dbReference type="EMBL" id="CAF3768620.1"/>
    </source>
</evidence>
<dbReference type="InterPro" id="IPR008906">
    <property type="entry name" value="HATC_C_dom"/>
</dbReference>
<dbReference type="InterPro" id="IPR025398">
    <property type="entry name" value="DUF4371"/>
</dbReference>
<evidence type="ECO:0000259" key="2">
    <source>
        <dbReference type="SMART" id="SM00597"/>
    </source>
</evidence>
<dbReference type="SMART" id="SM00597">
    <property type="entry name" value="ZnF_TTF"/>
    <property type="match status" value="1"/>
</dbReference>
<feature type="domain" description="TTF-type" evidence="2">
    <location>
        <begin position="131"/>
        <end position="220"/>
    </location>
</feature>
<proteinExistence type="predicted"/>
<dbReference type="Proteomes" id="UP000663868">
    <property type="component" value="Unassembled WGS sequence"/>
</dbReference>
<keyword evidence="1" id="KW-0175">Coiled coil</keyword>
<accession>A0A818ZEY7</accession>
<reference evidence="4" key="1">
    <citation type="submission" date="2021-02" db="EMBL/GenBank/DDBJ databases">
        <authorList>
            <person name="Nowell W R."/>
        </authorList>
    </citation>
    <scope>NUCLEOTIDE SEQUENCE</scope>
</reference>
<dbReference type="GO" id="GO:0046983">
    <property type="term" value="F:protein dimerization activity"/>
    <property type="evidence" value="ECO:0007669"/>
    <property type="project" value="InterPro"/>
</dbReference>
<dbReference type="EMBL" id="CAJNOE010000119">
    <property type="protein sequence ID" value="CAF0940276.1"/>
    <property type="molecule type" value="Genomic_DNA"/>
</dbReference>
<dbReference type="EMBL" id="CAJOBB010000875">
    <property type="protein sequence ID" value="CAF3768620.1"/>
    <property type="molecule type" value="Genomic_DNA"/>
</dbReference>